<evidence type="ECO:0000313" key="3">
    <source>
        <dbReference type="WBParaSite" id="PTRK_0000716300.1"/>
    </source>
</evidence>
<reference evidence="3" key="1">
    <citation type="submission" date="2017-02" db="UniProtKB">
        <authorList>
            <consortium name="WormBaseParasite"/>
        </authorList>
    </citation>
    <scope>IDENTIFICATION</scope>
</reference>
<evidence type="ECO:0000256" key="1">
    <source>
        <dbReference type="SAM" id="Phobius"/>
    </source>
</evidence>
<name>A0A0N4ZGZ9_PARTI</name>
<feature type="transmembrane region" description="Helical" evidence="1">
    <location>
        <begin position="6"/>
        <end position="21"/>
    </location>
</feature>
<keyword evidence="1" id="KW-1133">Transmembrane helix</keyword>
<dbReference type="WBParaSite" id="PTRK_0000716300.1">
    <property type="protein sequence ID" value="PTRK_0000716300.1"/>
    <property type="gene ID" value="PTRK_0000716300"/>
</dbReference>
<feature type="transmembrane region" description="Helical" evidence="1">
    <location>
        <begin position="157"/>
        <end position="173"/>
    </location>
</feature>
<dbReference type="AlphaFoldDB" id="A0A0N4ZGZ9"/>
<sequence>MPIYYKIYISILILYFNLILIKNEKLSHKPTDTYFFDLYNIYVLDHSAKDLWGCDDKVTIYIEKEIYVTSATCSKSSNIITLTCNSHKNAYQFVSLPSTQSKIFKMKISVGNESFSGSFNVNMTNLMSPQIVLINATNVKNNTTQLNETATIERSSFNAYVVFMIAPTGLISSEKVDIQLSSINILIPIMIIIAIISTAIIIWLTLWKIGKKRNSKNQSKNEQSKKNVAWIDINEIPNTICDDMTSFKHEPSMKQIRPQSSILDNRSKFNEQQFVTFKTESLNSIYPL</sequence>
<keyword evidence="1" id="KW-0812">Transmembrane</keyword>
<dbReference type="Proteomes" id="UP000038045">
    <property type="component" value="Unplaced"/>
</dbReference>
<keyword evidence="1" id="KW-0472">Membrane</keyword>
<feature type="transmembrane region" description="Helical" evidence="1">
    <location>
        <begin position="185"/>
        <end position="206"/>
    </location>
</feature>
<accession>A0A0N4ZGZ9</accession>
<organism evidence="2 3">
    <name type="scientific">Parastrongyloides trichosuri</name>
    <name type="common">Possum-specific nematode worm</name>
    <dbReference type="NCBI Taxonomy" id="131310"/>
    <lineage>
        <taxon>Eukaryota</taxon>
        <taxon>Metazoa</taxon>
        <taxon>Ecdysozoa</taxon>
        <taxon>Nematoda</taxon>
        <taxon>Chromadorea</taxon>
        <taxon>Rhabditida</taxon>
        <taxon>Tylenchina</taxon>
        <taxon>Panagrolaimomorpha</taxon>
        <taxon>Strongyloidoidea</taxon>
        <taxon>Strongyloididae</taxon>
        <taxon>Parastrongyloides</taxon>
    </lineage>
</organism>
<proteinExistence type="predicted"/>
<evidence type="ECO:0000313" key="2">
    <source>
        <dbReference type="Proteomes" id="UP000038045"/>
    </source>
</evidence>
<protein>
    <submittedName>
        <fullName evidence="3">Uncharacterized protein</fullName>
    </submittedName>
</protein>
<keyword evidence="2" id="KW-1185">Reference proteome</keyword>